<keyword evidence="3" id="KW-1185">Reference proteome</keyword>
<dbReference type="AlphaFoldDB" id="A0A2T6ZS05"/>
<evidence type="ECO:0000256" key="1">
    <source>
        <dbReference type="SAM" id="Phobius"/>
    </source>
</evidence>
<dbReference type="EMBL" id="NESQ01000125">
    <property type="protein sequence ID" value="PUU78271.1"/>
    <property type="molecule type" value="Genomic_DNA"/>
</dbReference>
<protein>
    <submittedName>
        <fullName evidence="2">Uncharacterized protein</fullName>
    </submittedName>
</protein>
<proteinExistence type="predicted"/>
<gene>
    <name evidence="2" type="ORF">B9Z19DRAFT_87656</name>
</gene>
<dbReference type="Proteomes" id="UP000244722">
    <property type="component" value="Unassembled WGS sequence"/>
</dbReference>
<keyword evidence="1" id="KW-1133">Transmembrane helix</keyword>
<feature type="non-terminal residue" evidence="2">
    <location>
        <position position="1"/>
    </location>
</feature>
<name>A0A2T6ZS05_TUBBO</name>
<comment type="caution">
    <text evidence="2">The sequence shown here is derived from an EMBL/GenBank/DDBJ whole genome shotgun (WGS) entry which is preliminary data.</text>
</comment>
<sequence length="164" mass="18143">CHQLCPTITHFVLNTNCFSSIYLFTFSISSQILSFHFKPYSDNLTLILSLATWIITLTLFNLNIFLLSSFANHLSTLINLIPFSSSIFSFNSSIFPSHISTSIPGTTIPTQFSFLFTSTTPPPIASPNTSLPISSIFSATSLSFITIFILFPTTFILSTAYTID</sequence>
<keyword evidence="1" id="KW-0472">Membrane</keyword>
<organism evidence="2 3">
    <name type="scientific">Tuber borchii</name>
    <name type="common">White truffle</name>
    <dbReference type="NCBI Taxonomy" id="42251"/>
    <lineage>
        <taxon>Eukaryota</taxon>
        <taxon>Fungi</taxon>
        <taxon>Dikarya</taxon>
        <taxon>Ascomycota</taxon>
        <taxon>Pezizomycotina</taxon>
        <taxon>Pezizomycetes</taxon>
        <taxon>Pezizales</taxon>
        <taxon>Tuberaceae</taxon>
        <taxon>Tuber</taxon>
    </lineage>
</organism>
<reference evidence="2 3" key="1">
    <citation type="submission" date="2017-04" db="EMBL/GenBank/DDBJ databases">
        <title>Draft genome sequence of Tuber borchii Vittad., a whitish edible truffle.</title>
        <authorList>
            <consortium name="DOE Joint Genome Institute"/>
            <person name="Murat C."/>
            <person name="Kuo A."/>
            <person name="Barry K.W."/>
            <person name="Clum A."/>
            <person name="Dockter R.B."/>
            <person name="Fauchery L."/>
            <person name="Iotti M."/>
            <person name="Kohler A."/>
            <person name="Labutti K."/>
            <person name="Lindquist E.A."/>
            <person name="Lipzen A."/>
            <person name="Ohm R.A."/>
            <person name="Wang M."/>
            <person name="Grigoriev I.V."/>
            <person name="Zambonelli A."/>
            <person name="Martin F.M."/>
        </authorList>
    </citation>
    <scope>NUCLEOTIDE SEQUENCE [LARGE SCALE GENOMIC DNA]</scope>
    <source>
        <strain evidence="2 3">Tbo3840</strain>
    </source>
</reference>
<feature type="transmembrane region" description="Helical" evidence="1">
    <location>
        <begin position="44"/>
        <end position="67"/>
    </location>
</feature>
<evidence type="ECO:0000313" key="3">
    <source>
        <dbReference type="Proteomes" id="UP000244722"/>
    </source>
</evidence>
<feature type="transmembrane region" description="Helical" evidence="1">
    <location>
        <begin position="136"/>
        <end position="163"/>
    </location>
</feature>
<accession>A0A2T6ZS05</accession>
<evidence type="ECO:0000313" key="2">
    <source>
        <dbReference type="EMBL" id="PUU78271.1"/>
    </source>
</evidence>
<keyword evidence="1" id="KW-0812">Transmembrane</keyword>
<feature type="transmembrane region" description="Helical" evidence="1">
    <location>
        <begin position="20"/>
        <end position="37"/>
    </location>
</feature>